<dbReference type="Gene3D" id="2.30.30.40">
    <property type="entry name" value="SH3 Domains"/>
    <property type="match status" value="1"/>
</dbReference>
<dbReference type="SUPFAM" id="SSF50044">
    <property type="entry name" value="SH3-domain"/>
    <property type="match status" value="1"/>
</dbReference>
<dbReference type="HOGENOM" id="CLU_2164526_0_0_1"/>
<reference evidence="5 6" key="1">
    <citation type="submission" date="2014-06" db="EMBL/GenBank/DDBJ databases">
        <title>Evolutionary Origins and Diversification of the Mycorrhizal Mutualists.</title>
        <authorList>
            <consortium name="DOE Joint Genome Institute"/>
            <consortium name="Mycorrhizal Genomics Consortium"/>
            <person name="Kohler A."/>
            <person name="Kuo A."/>
            <person name="Nagy L.G."/>
            <person name="Floudas D."/>
            <person name="Copeland A."/>
            <person name="Barry K.W."/>
            <person name="Cichocki N."/>
            <person name="Veneault-Fourrey C."/>
            <person name="LaButti K."/>
            <person name="Lindquist E.A."/>
            <person name="Lipzen A."/>
            <person name="Lundell T."/>
            <person name="Morin E."/>
            <person name="Murat C."/>
            <person name="Riley R."/>
            <person name="Ohm R."/>
            <person name="Sun H."/>
            <person name="Tunlid A."/>
            <person name="Henrissat B."/>
            <person name="Grigoriev I.V."/>
            <person name="Hibbett D.S."/>
            <person name="Martin F."/>
        </authorList>
    </citation>
    <scope>NUCLEOTIDE SEQUENCE [LARGE SCALE GENOMIC DNA]</scope>
    <source>
        <strain evidence="5 6">SS14</strain>
    </source>
</reference>
<evidence type="ECO:0000259" key="4">
    <source>
        <dbReference type="PROSITE" id="PS50002"/>
    </source>
</evidence>
<dbReference type="PROSITE" id="PS50002">
    <property type="entry name" value="SH3"/>
    <property type="match status" value="1"/>
</dbReference>
<dbReference type="InterPro" id="IPR036028">
    <property type="entry name" value="SH3-like_dom_sf"/>
</dbReference>
<name>A0A0C9UB20_SPHS4</name>
<accession>A0A0C9UB20</accession>
<feature type="region of interest" description="Disordered" evidence="3">
    <location>
        <begin position="1"/>
        <end position="25"/>
    </location>
</feature>
<evidence type="ECO:0000313" key="5">
    <source>
        <dbReference type="EMBL" id="KIJ22325.1"/>
    </source>
</evidence>
<dbReference type="Proteomes" id="UP000054279">
    <property type="component" value="Unassembled WGS sequence"/>
</dbReference>
<protein>
    <recommendedName>
        <fullName evidence="4">SH3 domain-containing protein</fullName>
    </recommendedName>
</protein>
<dbReference type="AlphaFoldDB" id="A0A0C9UB20"/>
<feature type="non-terminal residue" evidence="5">
    <location>
        <position position="1"/>
    </location>
</feature>
<dbReference type="OrthoDB" id="19092at2759"/>
<dbReference type="InterPro" id="IPR001452">
    <property type="entry name" value="SH3_domain"/>
</dbReference>
<evidence type="ECO:0000256" key="1">
    <source>
        <dbReference type="ARBA" id="ARBA00022443"/>
    </source>
</evidence>
<evidence type="ECO:0000256" key="3">
    <source>
        <dbReference type="SAM" id="MobiDB-lite"/>
    </source>
</evidence>
<evidence type="ECO:0000313" key="6">
    <source>
        <dbReference type="Proteomes" id="UP000054279"/>
    </source>
</evidence>
<proteinExistence type="predicted"/>
<feature type="domain" description="SH3" evidence="4">
    <location>
        <begin position="24"/>
        <end position="99"/>
    </location>
</feature>
<dbReference type="EMBL" id="KN838408">
    <property type="protein sequence ID" value="KIJ22325.1"/>
    <property type="molecule type" value="Genomic_DNA"/>
</dbReference>
<sequence length="111" mass="11715">NGDDNLDYAADQGEDGGEGEEGPLTPGIYLALFDFEPEGTAEMALVEGQEVRVVGRGGGVGWKVVIREASNASTVGEKGSEGAEEYALVPESYLKFVRGDEKDGDDEEGDE</sequence>
<keyword evidence="6" id="KW-1185">Reference proteome</keyword>
<feature type="compositionally biased region" description="Acidic residues" evidence="3">
    <location>
        <begin position="1"/>
        <end position="21"/>
    </location>
</feature>
<keyword evidence="1 2" id="KW-0728">SH3 domain</keyword>
<gene>
    <name evidence="5" type="ORF">M422DRAFT_277296</name>
</gene>
<organism evidence="5 6">
    <name type="scientific">Sphaerobolus stellatus (strain SS14)</name>
    <dbReference type="NCBI Taxonomy" id="990650"/>
    <lineage>
        <taxon>Eukaryota</taxon>
        <taxon>Fungi</taxon>
        <taxon>Dikarya</taxon>
        <taxon>Basidiomycota</taxon>
        <taxon>Agaricomycotina</taxon>
        <taxon>Agaricomycetes</taxon>
        <taxon>Phallomycetidae</taxon>
        <taxon>Geastrales</taxon>
        <taxon>Sphaerobolaceae</taxon>
        <taxon>Sphaerobolus</taxon>
    </lineage>
</organism>
<evidence type="ECO:0000256" key="2">
    <source>
        <dbReference type="PROSITE-ProRule" id="PRU00192"/>
    </source>
</evidence>